<keyword evidence="5" id="KW-1185">Reference proteome</keyword>
<evidence type="ECO:0000256" key="1">
    <source>
        <dbReference type="SAM" id="SignalP"/>
    </source>
</evidence>
<dbReference type="PANTHER" id="PTHR35889:SF3">
    <property type="entry name" value="F-BOX DOMAIN-CONTAINING PROTEIN"/>
    <property type="match status" value="1"/>
</dbReference>
<dbReference type="PANTHER" id="PTHR35889">
    <property type="entry name" value="CYCLOINULO-OLIGOSACCHARIDE FRUCTANOTRANSFERASE-RELATED"/>
    <property type="match status" value="1"/>
</dbReference>
<dbReference type="InterPro" id="IPR013320">
    <property type="entry name" value="ConA-like_dom_sf"/>
</dbReference>
<evidence type="ECO:0000313" key="5">
    <source>
        <dbReference type="Proteomes" id="UP000319976"/>
    </source>
</evidence>
<organism evidence="4 5">
    <name type="scientific">Calycomorphotria hydatis</name>
    <dbReference type="NCBI Taxonomy" id="2528027"/>
    <lineage>
        <taxon>Bacteria</taxon>
        <taxon>Pseudomonadati</taxon>
        <taxon>Planctomycetota</taxon>
        <taxon>Planctomycetia</taxon>
        <taxon>Planctomycetales</taxon>
        <taxon>Planctomycetaceae</taxon>
        <taxon>Calycomorphotria</taxon>
    </lineage>
</organism>
<dbReference type="Pfam" id="PF13385">
    <property type="entry name" value="Laminin_G_3"/>
    <property type="match status" value="1"/>
</dbReference>
<name>A0A517T9S8_9PLAN</name>
<dbReference type="OrthoDB" id="289126at2"/>
<feature type="chain" id="PRO_5021768809" description="Planctomycete cytochrome C" evidence="1">
    <location>
        <begin position="27"/>
        <end position="1112"/>
    </location>
</feature>
<feature type="signal peptide" evidence="1">
    <location>
        <begin position="1"/>
        <end position="26"/>
    </location>
</feature>
<evidence type="ECO:0000259" key="2">
    <source>
        <dbReference type="Pfam" id="PF07583"/>
    </source>
</evidence>
<accession>A0A517T9S8</accession>
<gene>
    <name evidence="4" type="ORF">V22_23780</name>
</gene>
<proteinExistence type="predicted"/>
<dbReference type="Gene3D" id="2.60.120.200">
    <property type="match status" value="1"/>
</dbReference>
<dbReference type="Proteomes" id="UP000319976">
    <property type="component" value="Chromosome"/>
</dbReference>
<evidence type="ECO:0000259" key="3">
    <source>
        <dbReference type="Pfam" id="PF07587"/>
    </source>
</evidence>
<feature type="domain" description="DUF1553" evidence="3">
    <location>
        <begin position="774"/>
        <end position="1029"/>
    </location>
</feature>
<evidence type="ECO:0000313" key="4">
    <source>
        <dbReference type="EMBL" id="QDT65131.1"/>
    </source>
</evidence>
<reference evidence="4 5" key="1">
    <citation type="submission" date="2019-02" db="EMBL/GenBank/DDBJ databases">
        <title>Deep-cultivation of Planctomycetes and their phenomic and genomic characterization uncovers novel biology.</title>
        <authorList>
            <person name="Wiegand S."/>
            <person name="Jogler M."/>
            <person name="Boedeker C."/>
            <person name="Pinto D."/>
            <person name="Vollmers J."/>
            <person name="Rivas-Marin E."/>
            <person name="Kohn T."/>
            <person name="Peeters S.H."/>
            <person name="Heuer A."/>
            <person name="Rast P."/>
            <person name="Oberbeckmann S."/>
            <person name="Bunk B."/>
            <person name="Jeske O."/>
            <person name="Meyerdierks A."/>
            <person name="Storesund J.E."/>
            <person name="Kallscheuer N."/>
            <person name="Luecker S."/>
            <person name="Lage O.M."/>
            <person name="Pohl T."/>
            <person name="Merkel B.J."/>
            <person name="Hornburger P."/>
            <person name="Mueller R.-W."/>
            <person name="Bruemmer F."/>
            <person name="Labrenz M."/>
            <person name="Spormann A.M."/>
            <person name="Op den Camp H."/>
            <person name="Overmann J."/>
            <person name="Amann R."/>
            <person name="Jetten M.S.M."/>
            <person name="Mascher T."/>
            <person name="Medema M.H."/>
            <person name="Devos D.P."/>
            <person name="Kaster A.-K."/>
            <person name="Ovreas L."/>
            <person name="Rohde M."/>
            <person name="Galperin M.Y."/>
            <person name="Jogler C."/>
        </authorList>
    </citation>
    <scope>NUCLEOTIDE SEQUENCE [LARGE SCALE GENOMIC DNA]</scope>
    <source>
        <strain evidence="4 5">V22</strain>
    </source>
</reference>
<dbReference type="AlphaFoldDB" id="A0A517T9S8"/>
<protein>
    <recommendedName>
        <fullName evidence="6">Planctomycete cytochrome C</fullName>
    </recommendedName>
</protein>
<evidence type="ECO:0008006" key="6">
    <source>
        <dbReference type="Google" id="ProtNLM"/>
    </source>
</evidence>
<sequence precursor="true">MVSSRYSTTNVLCAILVMTVANTGVAADMPSPVVHWSMSALSGSASQSQLEGVARPTSGEKPRLVDGPQGKFYPDFSDGNAAVDFSRGGYIAIADEGEQNLLDFEAGDEITISAWIKIDQSLKSPFPYIIGKGRTFRKKEYHANQNYALRLAKLGAGAAISFLYSDTSSPNMSENGQRWTSTSAVPIDQRWHHVAVTYRFASDEVPQGYIDGKEVKMKSDMHGAQRGKPVTDDDELWIGASMGGQQNFPGAIDEVALYRQQLTAEQIKNSVHIVDDRKTVPFAEVDSPPVGEVLVSLYEGVDPNSWSKILVREPDLQFIRPAFGITHVPFKYSSKGHRLARRGAWLVHMSADIHFEEGDHRFLLRSLNASKLYIDGKEIASTPFHRRGGAHNEIYELDPGTDDLIQRPAAHRDEEVTIHLDGGVHRVELYRISGKSTRIGEMMVATAKPAEKWEILASQHGISVSDLGWRDYVTKESEWLHETNRKTRLSQMKQEMEYWQRRHEYAQQIAGNSPEVPATKFEGSHQNSIDSFINARLDTEGVQSVETVSDLQFMRRLYLDFVGVIPTLEEVQQFESWPEEDRKERLIQQLLEDDRWADHWVSYWQDVLAENPGLTKPSLNNTGPFRWYLYEALLDNRGWDQVVTDLIMMEGSSLEGAPAAFGVASQNDVPMAAKAHILGTAFLAVEMKCARCHDAPYHDVTQEDLFNIAAMLDRKAVKIPGTSSIPATPEQLAQMAVKVTLKPGQAIEPAWPFDEFSSPKGLPKWIVRNPDNSRENLAAIITRPSNQRFAQVMVNRIWTRLTGVGIVEVSDDWQEAEIRQPELLSYLSHEFISHGYDIKYLAGLIVRSHTYQRRIDSSLTPDSPKAALFAAACPTVLSAEQLVDSVYTAVGKDLGSEELTYNDDGQQNQNWFNEFGVPKRAWEMIGIANGRDRPSMALPTAQSLSDLLSAYGWRSQRQEPVSHRQDANTPLQPMLLAYGDAGARLADISDNGVIVKDCLTSGSPEEMLDKLYLRIWTRRPTESEQSRLLPLIRHGFDSRVISGIEPNPPRIYRIPATWSNHLDDEANSAMLERLAEVSLGDPPTRRLNDDWRKSIEDIIWAMLNAPESLFSP</sequence>
<dbReference type="Pfam" id="PF07583">
    <property type="entry name" value="PSCyt2"/>
    <property type="match status" value="1"/>
</dbReference>
<dbReference type="SUPFAM" id="SSF49899">
    <property type="entry name" value="Concanavalin A-like lectins/glucanases"/>
    <property type="match status" value="1"/>
</dbReference>
<dbReference type="KEGG" id="chya:V22_23780"/>
<keyword evidence="1" id="KW-0732">Signal</keyword>
<dbReference type="InterPro" id="IPR022655">
    <property type="entry name" value="DUF1553"/>
</dbReference>
<dbReference type="InterPro" id="IPR011444">
    <property type="entry name" value="DUF1549"/>
</dbReference>
<feature type="domain" description="DUF1549" evidence="2">
    <location>
        <begin position="529"/>
        <end position="713"/>
    </location>
</feature>
<dbReference type="EMBL" id="CP036316">
    <property type="protein sequence ID" value="QDT65131.1"/>
    <property type="molecule type" value="Genomic_DNA"/>
</dbReference>
<dbReference type="Pfam" id="PF07587">
    <property type="entry name" value="PSD1"/>
    <property type="match status" value="1"/>
</dbReference>